<gene>
    <name evidence="2" type="ORF">CCMP2556_LOCUS9572</name>
</gene>
<reference evidence="2 3" key="1">
    <citation type="submission" date="2024-02" db="EMBL/GenBank/DDBJ databases">
        <authorList>
            <person name="Chen Y."/>
            <person name="Shah S."/>
            <person name="Dougan E. K."/>
            <person name="Thang M."/>
            <person name="Chan C."/>
        </authorList>
    </citation>
    <scope>NUCLEOTIDE SEQUENCE [LARGE SCALE GENOMIC DNA]</scope>
</reference>
<evidence type="ECO:0000313" key="3">
    <source>
        <dbReference type="Proteomes" id="UP001642484"/>
    </source>
</evidence>
<sequence>MERSDERDVKEDTKIRSQVSGPSVDEDQDAASTACVSTTSSSFVEELNRSQVKLIFTTSRRGLRCLGRGYSTPDPSPSPLPKCEALREELVFVPDSGGAPEVGANSKEEKPLQDSPVRGRVETEPVRLERSIRTPSPVLERTPRNVLPPPVLPHVGNNVPTPYVSHRGMAVQVVSCGMSMSPTSPMSPTTPHFCTSPWSYQGSYVVGCVGEPSAGSLGHPYNCGPPCKYVKKTRGCKDGRCCTRCHLCPWRGRTSGKDQTEKDKVQRPVPVLPYMPAVWAVSQKGEVAQVFH</sequence>
<feature type="region of interest" description="Disordered" evidence="1">
    <location>
        <begin position="1"/>
        <end position="41"/>
    </location>
</feature>
<dbReference type="Proteomes" id="UP001642484">
    <property type="component" value="Unassembled WGS sequence"/>
</dbReference>
<feature type="region of interest" description="Disordered" evidence="1">
    <location>
        <begin position="95"/>
        <end position="127"/>
    </location>
</feature>
<organism evidence="2 3">
    <name type="scientific">Durusdinium trenchii</name>
    <dbReference type="NCBI Taxonomy" id="1381693"/>
    <lineage>
        <taxon>Eukaryota</taxon>
        <taxon>Sar</taxon>
        <taxon>Alveolata</taxon>
        <taxon>Dinophyceae</taxon>
        <taxon>Suessiales</taxon>
        <taxon>Symbiodiniaceae</taxon>
        <taxon>Durusdinium</taxon>
    </lineage>
</organism>
<accession>A0ABP0J4V0</accession>
<protein>
    <submittedName>
        <fullName evidence="2">Uncharacterized protein</fullName>
    </submittedName>
</protein>
<keyword evidence="3" id="KW-1185">Reference proteome</keyword>
<feature type="compositionally biased region" description="Low complexity" evidence="1">
    <location>
        <begin position="30"/>
        <end position="41"/>
    </location>
</feature>
<comment type="caution">
    <text evidence="2">The sequence shown here is derived from an EMBL/GenBank/DDBJ whole genome shotgun (WGS) entry which is preliminary data.</text>
</comment>
<evidence type="ECO:0000256" key="1">
    <source>
        <dbReference type="SAM" id="MobiDB-lite"/>
    </source>
</evidence>
<feature type="compositionally biased region" description="Basic and acidic residues" evidence="1">
    <location>
        <begin position="1"/>
        <end position="15"/>
    </location>
</feature>
<proteinExistence type="predicted"/>
<feature type="compositionally biased region" description="Basic and acidic residues" evidence="1">
    <location>
        <begin position="106"/>
        <end position="127"/>
    </location>
</feature>
<evidence type="ECO:0000313" key="2">
    <source>
        <dbReference type="EMBL" id="CAK9009249.1"/>
    </source>
</evidence>
<dbReference type="EMBL" id="CAXAMN010004446">
    <property type="protein sequence ID" value="CAK9009249.1"/>
    <property type="molecule type" value="Genomic_DNA"/>
</dbReference>
<name>A0ABP0J4V0_9DINO</name>